<dbReference type="EMBL" id="JAEKCZ010000034">
    <property type="protein sequence ID" value="MBJ2259693.1"/>
    <property type="molecule type" value="Genomic_DNA"/>
</dbReference>
<sequence length="66" mass="7620">MNEVDCLIAGLEILKKYKPAMSVYASSRARLTLETQENEFGDLAPADRARLLELGWETNECFVWRR</sequence>
<dbReference type="AlphaFoldDB" id="A0A8I1KBD9"/>
<comment type="caution">
    <text evidence="1">The sequence shown here is derived from an EMBL/GenBank/DDBJ whole genome shotgun (WGS) entry which is preliminary data.</text>
</comment>
<evidence type="ECO:0000313" key="1">
    <source>
        <dbReference type="EMBL" id="MBJ2259693.1"/>
    </source>
</evidence>
<evidence type="ECO:0000313" key="2">
    <source>
        <dbReference type="Proteomes" id="UP000658390"/>
    </source>
</evidence>
<accession>A0A8I1KBD9</accession>
<dbReference type="RefSeq" id="WP_108184801.1">
    <property type="nucleotide sequence ID" value="NZ_JAEKCZ010000034.1"/>
</dbReference>
<protein>
    <submittedName>
        <fullName evidence="1">Uncharacterized protein</fullName>
    </submittedName>
</protein>
<gene>
    <name evidence="1" type="ORF">JFT45_24630</name>
</gene>
<reference evidence="1" key="1">
    <citation type="submission" date="2020-12" db="EMBL/GenBank/DDBJ databases">
        <title>Antibiotic resistance and phylogeny of Pseudomonas spp. isolated over three decades from chicken meat in the Norwegian food chain.</title>
        <authorList>
            <person name="Moen B."/>
        </authorList>
    </citation>
    <scope>NUCLEOTIDE SEQUENCE</scope>
    <source>
        <strain evidence="1">MF6762</strain>
    </source>
</reference>
<organism evidence="1 2">
    <name type="scientific">Pseudomonas psychrophila</name>
    <dbReference type="NCBI Taxonomy" id="122355"/>
    <lineage>
        <taxon>Bacteria</taxon>
        <taxon>Pseudomonadati</taxon>
        <taxon>Pseudomonadota</taxon>
        <taxon>Gammaproteobacteria</taxon>
        <taxon>Pseudomonadales</taxon>
        <taxon>Pseudomonadaceae</taxon>
        <taxon>Pseudomonas</taxon>
    </lineage>
</organism>
<proteinExistence type="predicted"/>
<name>A0A8I1KBD9_9PSED</name>
<dbReference type="Proteomes" id="UP000658390">
    <property type="component" value="Unassembled WGS sequence"/>
</dbReference>